<dbReference type="PANTHER" id="PTHR33376:SF7">
    <property type="entry name" value="C4-DICARBOXYLATE-BINDING PROTEIN DCTB"/>
    <property type="match status" value="1"/>
</dbReference>
<dbReference type="Gene3D" id="3.40.190.170">
    <property type="entry name" value="Bacterial extracellular solute-binding protein, family 7"/>
    <property type="match status" value="1"/>
</dbReference>
<dbReference type="InterPro" id="IPR038404">
    <property type="entry name" value="TRAP_DctP_sf"/>
</dbReference>
<comment type="similarity">
    <text evidence="2">Belongs to the bacterial solute-binding protein 7 family.</text>
</comment>
<evidence type="ECO:0000256" key="4">
    <source>
        <dbReference type="ARBA" id="ARBA00022729"/>
    </source>
</evidence>
<dbReference type="EMBL" id="FRBR01000015">
    <property type="protein sequence ID" value="SHM40512.1"/>
    <property type="molecule type" value="Genomic_DNA"/>
</dbReference>
<dbReference type="STRING" id="337701.SAMN05444398_11597"/>
<name>A0A1M7II95_9RHOB</name>
<evidence type="ECO:0000256" key="5">
    <source>
        <dbReference type="ARBA" id="ARBA00022764"/>
    </source>
</evidence>
<feature type="signal peptide" evidence="6">
    <location>
        <begin position="1"/>
        <end position="27"/>
    </location>
</feature>
<gene>
    <name evidence="7" type="ORF">SAMN05444398_11597</name>
</gene>
<dbReference type="RefSeq" id="WP_073037018.1">
    <property type="nucleotide sequence ID" value="NZ_BMLR01000015.1"/>
</dbReference>
<organism evidence="7 8">
    <name type="scientific">Roseovarius pacificus</name>
    <dbReference type="NCBI Taxonomy" id="337701"/>
    <lineage>
        <taxon>Bacteria</taxon>
        <taxon>Pseudomonadati</taxon>
        <taxon>Pseudomonadota</taxon>
        <taxon>Alphaproteobacteria</taxon>
        <taxon>Rhodobacterales</taxon>
        <taxon>Roseobacteraceae</taxon>
        <taxon>Roseovarius</taxon>
    </lineage>
</organism>
<keyword evidence="3" id="KW-0813">Transport</keyword>
<dbReference type="GO" id="GO:0042597">
    <property type="term" value="C:periplasmic space"/>
    <property type="evidence" value="ECO:0007669"/>
    <property type="project" value="UniProtKB-SubCell"/>
</dbReference>
<dbReference type="Proteomes" id="UP000183974">
    <property type="component" value="Unassembled WGS sequence"/>
</dbReference>
<sequence length="334" mass="36625">MKLFKLKAIAIGALSVVLTLGALSAEAQTFKLTHQWKEGVDARDKAARLFVEEVNKSLPDLKVRIYPGSSLISHPKAQYDALLQGTIEMSVFPLIYGSGKVPEFSGTILPGAVNSLNDAEKLKHSVYHEQLQKIAEANGIHILTWWWTEGGFATSASPVTSPDTVAGTKLRGSDKAVDNMLLAAGASVFSMPSTEIYSALQTGVLDGAMTSFESFQSMRIFEQTKYATLGGDYSVFMLLQPLVISMSAWEGLTDEQQAVFEKAAEISDMFFKEQQEQAGQKTIEAFEKAGVEVRQMTEEEHKEWVDLAKRSSWVEFAKISPDANALIEALEASK</sequence>
<keyword evidence="5" id="KW-0574">Periplasm</keyword>
<keyword evidence="4 6" id="KW-0732">Signal</keyword>
<dbReference type="GO" id="GO:0015740">
    <property type="term" value="P:C4-dicarboxylate transport"/>
    <property type="evidence" value="ECO:0007669"/>
    <property type="project" value="TreeGrafter"/>
</dbReference>
<reference evidence="7 8" key="1">
    <citation type="submission" date="2016-11" db="EMBL/GenBank/DDBJ databases">
        <authorList>
            <person name="Jaros S."/>
            <person name="Januszkiewicz K."/>
            <person name="Wedrychowicz H."/>
        </authorList>
    </citation>
    <scope>NUCLEOTIDE SEQUENCE [LARGE SCALE GENOMIC DNA]</scope>
    <source>
        <strain evidence="7 8">DSM 29589</strain>
    </source>
</reference>
<dbReference type="NCBIfam" id="NF037995">
    <property type="entry name" value="TRAP_S1"/>
    <property type="match status" value="1"/>
</dbReference>
<dbReference type="OrthoDB" id="8673861at2"/>
<dbReference type="GO" id="GO:0055085">
    <property type="term" value="P:transmembrane transport"/>
    <property type="evidence" value="ECO:0007669"/>
    <property type="project" value="InterPro"/>
</dbReference>
<keyword evidence="8" id="KW-1185">Reference proteome</keyword>
<comment type="subcellular location">
    <subcellularLocation>
        <location evidence="1">Periplasm</location>
    </subcellularLocation>
</comment>
<evidence type="ECO:0000313" key="8">
    <source>
        <dbReference type="Proteomes" id="UP000183974"/>
    </source>
</evidence>
<evidence type="ECO:0000256" key="6">
    <source>
        <dbReference type="SAM" id="SignalP"/>
    </source>
</evidence>
<evidence type="ECO:0000313" key="7">
    <source>
        <dbReference type="EMBL" id="SHM40512.1"/>
    </source>
</evidence>
<dbReference type="InterPro" id="IPR018389">
    <property type="entry name" value="DctP_fam"/>
</dbReference>
<evidence type="ECO:0000256" key="2">
    <source>
        <dbReference type="ARBA" id="ARBA00009023"/>
    </source>
</evidence>
<dbReference type="AlphaFoldDB" id="A0A1M7II95"/>
<proteinExistence type="inferred from homology"/>
<feature type="chain" id="PRO_5013155939" evidence="6">
    <location>
        <begin position="28"/>
        <end position="334"/>
    </location>
</feature>
<evidence type="ECO:0000256" key="3">
    <source>
        <dbReference type="ARBA" id="ARBA00022448"/>
    </source>
</evidence>
<accession>A0A1M7II95</accession>
<protein>
    <submittedName>
        <fullName evidence="7">TRAP-type C4-dicarboxylate transport system, substrate-binding protein</fullName>
    </submittedName>
</protein>
<dbReference type="PANTHER" id="PTHR33376">
    <property type="match status" value="1"/>
</dbReference>
<evidence type="ECO:0000256" key="1">
    <source>
        <dbReference type="ARBA" id="ARBA00004418"/>
    </source>
</evidence>
<dbReference type="Pfam" id="PF03480">
    <property type="entry name" value="DctP"/>
    <property type="match status" value="1"/>
</dbReference>